<sequence length="202" mass="21578">MWDQAAVAALLPGLPACLDVGFWPPVAAGGERPSTWHVQVVAALSLFFLLSLPTATATIATQRELASHCCCATPRAKPMVPRAALPRPSPRSKRHCRHGRRVSTVEFVVDSSYHVALTGTLVSVAAKPPWKPPLRCRVNNPVGHVAVRPHEEVAIIPMKLTDPTAASSFFSADGNAAAKSPRALKKHNTDPLVTVLVKTAPQ</sequence>
<organism evidence="1 2">
    <name type="scientific">Eragrostis curvula</name>
    <name type="common">weeping love grass</name>
    <dbReference type="NCBI Taxonomy" id="38414"/>
    <lineage>
        <taxon>Eukaryota</taxon>
        <taxon>Viridiplantae</taxon>
        <taxon>Streptophyta</taxon>
        <taxon>Embryophyta</taxon>
        <taxon>Tracheophyta</taxon>
        <taxon>Spermatophyta</taxon>
        <taxon>Magnoliopsida</taxon>
        <taxon>Liliopsida</taxon>
        <taxon>Poales</taxon>
        <taxon>Poaceae</taxon>
        <taxon>PACMAD clade</taxon>
        <taxon>Chloridoideae</taxon>
        <taxon>Eragrostideae</taxon>
        <taxon>Eragrostidinae</taxon>
        <taxon>Eragrostis</taxon>
    </lineage>
</organism>
<evidence type="ECO:0000313" key="1">
    <source>
        <dbReference type="EMBL" id="TVU19047.1"/>
    </source>
</evidence>
<dbReference type="Gramene" id="TVU19047">
    <property type="protein sequence ID" value="TVU19047"/>
    <property type="gene ID" value="EJB05_35175"/>
</dbReference>
<name>A0A5J9U6E9_9POAL</name>
<protein>
    <submittedName>
        <fullName evidence="1">Uncharacterized protein</fullName>
    </submittedName>
</protein>
<gene>
    <name evidence="1" type="ORF">EJB05_35175</name>
</gene>
<accession>A0A5J9U6E9</accession>
<dbReference type="Proteomes" id="UP000324897">
    <property type="component" value="Chromosome 7"/>
</dbReference>
<dbReference type="EMBL" id="RWGY01000029">
    <property type="protein sequence ID" value="TVU19047.1"/>
    <property type="molecule type" value="Genomic_DNA"/>
</dbReference>
<feature type="non-terminal residue" evidence="1">
    <location>
        <position position="1"/>
    </location>
</feature>
<reference evidence="1 2" key="1">
    <citation type="journal article" date="2019" name="Sci. Rep.">
        <title>A high-quality genome of Eragrostis curvula grass provides insights into Poaceae evolution and supports new strategies to enhance forage quality.</title>
        <authorList>
            <person name="Carballo J."/>
            <person name="Santos B.A.C.M."/>
            <person name="Zappacosta D."/>
            <person name="Garbus I."/>
            <person name="Selva J.P."/>
            <person name="Gallo C.A."/>
            <person name="Diaz A."/>
            <person name="Albertini E."/>
            <person name="Caccamo M."/>
            <person name="Echenique V."/>
        </authorList>
    </citation>
    <scope>NUCLEOTIDE SEQUENCE [LARGE SCALE GENOMIC DNA]</scope>
    <source>
        <strain evidence="2">cv. Victoria</strain>
        <tissue evidence="1">Leaf</tissue>
    </source>
</reference>
<dbReference type="AlphaFoldDB" id="A0A5J9U6E9"/>
<evidence type="ECO:0000313" key="2">
    <source>
        <dbReference type="Proteomes" id="UP000324897"/>
    </source>
</evidence>
<keyword evidence="2" id="KW-1185">Reference proteome</keyword>
<comment type="caution">
    <text evidence="1">The sequence shown here is derived from an EMBL/GenBank/DDBJ whole genome shotgun (WGS) entry which is preliminary data.</text>
</comment>
<proteinExistence type="predicted"/>